<dbReference type="EMBL" id="RKKU01000001">
    <property type="protein sequence ID" value="ROZ88469.1"/>
    <property type="molecule type" value="Genomic_DNA"/>
</dbReference>
<proteinExistence type="predicted"/>
<dbReference type="Proteomes" id="UP000275199">
    <property type="component" value="Unassembled WGS sequence"/>
</dbReference>
<gene>
    <name evidence="1" type="ORF">EF096_01910</name>
</gene>
<evidence type="ECO:0000313" key="1">
    <source>
        <dbReference type="EMBL" id="ROZ88469.1"/>
    </source>
</evidence>
<evidence type="ECO:0000313" key="2">
    <source>
        <dbReference type="Proteomes" id="UP000275199"/>
    </source>
</evidence>
<sequence length="155" mass="16769">MNILTLGRKALIGRLGEITQSNGYRTNAGLNVRSGWFNEVIKESTSSFPLIVLQKARDKDPLCRAQGMRKHTGFRVVAAVSAGLDDYEDVLDDLELDLIECLMPTEGVPLGWTPAGIPQLSLGASEQVPPGEGLAAGTVVLPVYLHTLIETRLSR</sequence>
<dbReference type="RefSeq" id="WP_123887907.1">
    <property type="nucleotide sequence ID" value="NZ_RKKU01000001.1"/>
</dbReference>
<accession>A0ABX9XND2</accession>
<reference evidence="1 2" key="1">
    <citation type="submission" date="2018-11" db="EMBL/GenBank/DDBJ databases">
        <authorList>
            <person name="Jang G.I."/>
            <person name="Hwang C.Y."/>
        </authorList>
    </citation>
    <scope>NUCLEOTIDE SEQUENCE [LARGE SCALE GENOMIC DNA]</scope>
    <source>
        <strain evidence="1 2">SSM26</strain>
    </source>
</reference>
<keyword evidence="2" id="KW-1185">Reference proteome</keyword>
<name>A0ABX9XND2_9PSED</name>
<organism evidence="1 2">
    <name type="scientific">Pseudomonas neustonica</name>
    <dbReference type="NCBI Taxonomy" id="2487346"/>
    <lineage>
        <taxon>Bacteria</taxon>
        <taxon>Pseudomonadati</taxon>
        <taxon>Pseudomonadota</taxon>
        <taxon>Gammaproteobacteria</taxon>
        <taxon>Pseudomonadales</taxon>
        <taxon>Pseudomonadaceae</taxon>
        <taxon>Pseudomonas</taxon>
    </lineage>
</organism>
<comment type="caution">
    <text evidence="1">The sequence shown here is derived from an EMBL/GenBank/DDBJ whole genome shotgun (WGS) entry which is preliminary data.</text>
</comment>
<protein>
    <submittedName>
        <fullName evidence="1">Uncharacterized protein</fullName>
    </submittedName>
</protein>